<dbReference type="Gene3D" id="1.10.540.10">
    <property type="entry name" value="Acyl-CoA dehydrogenase/oxidase, N-terminal domain"/>
    <property type="match status" value="1"/>
</dbReference>
<dbReference type="CDD" id="cd00567">
    <property type="entry name" value="ACAD"/>
    <property type="match status" value="1"/>
</dbReference>
<feature type="domain" description="Acyl-CoA oxidase/dehydrogenase middle" evidence="3">
    <location>
        <begin position="180"/>
        <end position="271"/>
    </location>
</feature>
<evidence type="ECO:0000313" key="6">
    <source>
        <dbReference type="EMBL" id="ADP73088.1"/>
    </source>
</evidence>
<dbReference type="EMBL" id="CP002293">
    <property type="protein sequence ID" value="ADP73088.1"/>
    <property type="molecule type" value="Genomic_DNA"/>
</dbReference>
<feature type="domain" description="Acyl-CoA dehydrogenase C-terminal" evidence="5">
    <location>
        <begin position="301"/>
        <end position="418"/>
    </location>
</feature>
<protein>
    <submittedName>
        <fullName evidence="6">Acyl-CoA dehydrogenase type 2 domain protein</fullName>
    </submittedName>
</protein>
<dbReference type="Gene3D" id="1.20.140.10">
    <property type="entry name" value="Butyryl-CoA Dehydrogenase, subunit A, domain 3"/>
    <property type="match status" value="1"/>
</dbReference>
<dbReference type="Pfam" id="PF02771">
    <property type="entry name" value="Acyl-CoA_dh_N"/>
    <property type="match status" value="1"/>
</dbReference>
<dbReference type="InterPro" id="IPR037069">
    <property type="entry name" value="AcylCoA_DH/ox_N_sf"/>
</dbReference>
<dbReference type="GO" id="GO:0003995">
    <property type="term" value="F:acyl-CoA dehydrogenase activity"/>
    <property type="evidence" value="ECO:0007669"/>
    <property type="project" value="TreeGrafter"/>
</dbReference>
<dbReference type="PIRSF" id="PIRSF016578">
    <property type="entry name" value="HsaA"/>
    <property type="match status" value="1"/>
</dbReference>
<dbReference type="AlphaFoldDB" id="A0A7U4DJF4"/>
<keyword evidence="1" id="KW-0285">Flavoprotein</keyword>
<organism evidence="6">
    <name type="scientific">Geobacillus sp. (strain Y4.1MC1)</name>
    <dbReference type="NCBI Taxonomy" id="581103"/>
    <lineage>
        <taxon>Bacteria</taxon>
        <taxon>Bacillati</taxon>
        <taxon>Bacillota</taxon>
        <taxon>Bacilli</taxon>
        <taxon>Bacillales</taxon>
        <taxon>Anoxybacillaceae</taxon>
        <taxon>Geobacillus</taxon>
    </lineage>
</organism>
<feature type="domain" description="Acyl-CoA dehydrogenase/oxidase N-terminal" evidence="4">
    <location>
        <begin position="63"/>
        <end position="149"/>
    </location>
</feature>
<dbReference type="SUPFAM" id="SSF47203">
    <property type="entry name" value="Acyl-CoA dehydrogenase C-terminal domain-like"/>
    <property type="match status" value="1"/>
</dbReference>
<sequence>MLRNSQSSGTSFLLPLFNWAHAKECIAGQKYKKGEIMLSIASKKTHRSYLSDELSRKFVQNERQEFLLHLASELAEQFHETADIIDQEGRFPFENFQKLKDCNYQSLTVPKQYGGEEISLYEFLLMQERLSQGDASTALCIGWHLGVIYDLRERQTWDSEKFKWLCHEVVQNKVLINRVATENGTGSPTRGGKPETVAVKRNGKWVITGRKSFASMAIALDYSLVTATIQESGKVGSFLVDHRLQGVSVEETWDMIGMRGTRSDDLVLDQVELPEDALVELDQLESPKGNMGRAWLLHVPACFLGIAIAARNYAISFASEYQPNSLPGPIKDVPEVQRKIGEIDLELLKARHTLYSVAHRWDTYPEKRMEMSGELAAAKHIAVNSANKVVDLAMRIVGARSLQKSSPLQRYYRDVRAGLHNPPMDDAVISLLAKQALQSFH</sequence>
<dbReference type="Pfam" id="PF08028">
    <property type="entry name" value="Acyl-CoA_dh_2"/>
    <property type="match status" value="1"/>
</dbReference>
<dbReference type="InterPro" id="IPR009100">
    <property type="entry name" value="AcylCoA_DH/oxidase_NM_dom_sf"/>
</dbReference>
<dbReference type="InterPro" id="IPR006091">
    <property type="entry name" value="Acyl-CoA_Oxase/DH_mid-dom"/>
</dbReference>
<dbReference type="GO" id="GO:0050660">
    <property type="term" value="F:flavin adenine dinucleotide binding"/>
    <property type="evidence" value="ECO:0007669"/>
    <property type="project" value="InterPro"/>
</dbReference>
<accession>A0A7U4DJF4</accession>
<evidence type="ECO:0000256" key="1">
    <source>
        <dbReference type="ARBA" id="ARBA00022630"/>
    </source>
</evidence>
<dbReference type="Gene3D" id="2.40.110.10">
    <property type="entry name" value="Butyryl-CoA Dehydrogenase, subunit A, domain 2"/>
    <property type="match status" value="1"/>
</dbReference>
<dbReference type="Pfam" id="PF02770">
    <property type="entry name" value="Acyl-CoA_dh_M"/>
    <property type="match status" value="1"/>
</dbReference>
<dbReference type="InterPro" id="IPR013107">
    <property type="entry name" value="Acyl-CoA_DH_C"/>
</dbReference>
<dbReference type="InterPro" id="IPR013786">
    <property type="entry name" value="AcylCoA_DH/ox_N"/>
</dbReference>
<dbReference type="PANTHER" id="PTHR43884:SF25">
    <property type="entry name" value="ACYL-COA DEHYDROGENASE YDBM-RELATED"/>
    <property type="match status" value="1"/>
</dbReference>
<proteinExistence type="predicted"/>
<name>A0A7U4DJF4_GEOS0</name>
<evidence type="ECO:0000259" key="5">
    <source>
        <dbReference type="Pfam" id="PF08028"/>
    </source>
</evidence>
<dbReference type="KEGG" id="gmc:GY4MC1_0239"/>
<gene>
    <name evidence="6" type="ORF">GY4MC1_0239</name>
</gene>
<evidence type="ECO:0000259" key="3">
    <source>
        <dbReference type="Pfam" id="PF02770"/>
    </source>
</evidence>
<evidence type="ECO:0000259" key="4">
    <source>
        <dbReference type="Pfam" id="PF02771"/>
    </source>
</evidence>
<keyword evidence="2" id="KW-0560">Oxidoreductase</keyword>
<dbReference type="PANTHER" id="PTHR43884">
    <property type="entry name" value="ACYL-COA DEHYDROGENASE"/>
    <property type="match status" value="1"/>
</dbReference>
<reference evidence="6" key="1">
    <citation type="submission" date="2010-10" db="EMBL/GenBank/DDBJ databases">
        <title>Complete sequence of chromosome of Geobacillus sp. Y4.1MC1.</title>
        <authorList>
            <consortium name="US DOE Joint Genome Institute"/>
            <person name="Lucas S."/>
            <person name="Copeland A."/>
            <person name="Lapidus A."/>
            <person name="Cheng J.-F."/>
            <person name="Bruce D."/>
            <person name="Goodwin L."/>
            <person name="Pitluck S."/>
            <person name="Chertkov O."/>
            <person name="Zhang X."/>
            <person name="Detter J.C."/>
            <person name="Han C."/>
            <person name="Tapia R."/>
            <person name="Land M."/>
            <person name="Hauser L."/>
            <person name="Jeffries C."/>
            <person name="Kyrpides N."/>
            <person name="Ivanova N."/>
            <person name="Ovchinnikova G."/>
            <person name="Brumm P."/>
            <person name="Mead D."/>
            <person name="Woyke T."/>
        </authorList>
    </citation>
    <scope>NUCLEOTIDE SEQUENCE [LARGE SCALE GENOMIC DNA]</scope>
    <source>
        <strain evidence="6">Y4.1MC1</strain>
    </source>
</reference>
<dbReference type="InterPro" id="IPR046373">
    <property type="entry name" value="Acyl-CoA_Oxase/DH_mid-dom_sf"/>
</dbReference>
<dbReference type="SUPFAM" id="SSF56645">
    <property type="entry name" value="Acyl-CoA dehydrogenase NM domain-like"/>
    <property type="match status" value="1"/>
</dbReference>
<evidence type="ECO:0000256" key="2">
    <source>
        <dbReference type="ARBA" id="ARBA00023002"/>
    </source>
</evidence>
<dbReference type="InterPro" id="IPR036250">
    <property type="entry name" value="AcylCo_DH-like_C"/>
</dbReference>